<organism evidence="10 11">
    <name type="scientific">Tessaracoccus lubricantis</name>
    <dbReference type="NCBI Taxonomy" id="545543"/>
    <lineage>
        <taxon>Bacteria</taxon>
        <taxon>Bacillati</taxon>
        <taxon>Actinomycetota</taxon>
        <taxon>Actinomycetes</taxon>
        <taxon>Propionibacteriales</taxon>
        <taxon>Propionibacteriaceae</taxon>
        <taxon>Tessaracoccus</taxon>
    </lineage>
</organism>
<dbReference type="InterPro" id="IPR017853">
    <property type="entry name" value="GH"/>
</dbReference>
<evidence type="ECO:0000256" key="8">
    <source>
        <dbReference type="ARBA" id="ARBA00023326"/>
    </source>
</evidence>
<evidence type="ECO:0000313" key="11">
    <source>
        <dbReference type="Proteomes" id="UP001501521"/>
    </source>
</evidence>
<evidence type="ECO:0000256" key="2">
    <source>
        <dbReference type="ARBA" id="ARBA00010838"/>
    </source>
</evidence>
<dbReference type="PANTHER" id="PTHR10353:SF36">
    <property type="entry name" value="LP05116P"/>
    <property type="match status" value="1"/>
</dbReference>
<dbReference type="InterPro" id="IPR017736">
    <property type="entry name" value="Glyco_hydro_1_beta-glucosidase"/>
</dbReference>
<keyword evidence="6" id="KW-0119">Carbohydrate metabolism</keyword>
<evidence type="ECO:0000256" key="3">
    <source>
        <dbReference type="ARBA" id="ARBA00012744"/>
    </source>
</evidence>
<dbReference type="RefSeq" id="WP_345583495.1">
    <property type="nucleotide sequence ID" value="NZ_BAABLV010000036.1"/>
</dbReference>
<comment type="catalytic activity">
    <reaction evidence="1 9">
        <text>Hydrolysis of terminal, non-reducing beta-D-glucosyl residues with release of beta-D-glucose.</text>
        <dbReference type="EC" id="3.2.1.21"/>
    </reaction>
</comment>
<evidence type="ECO:0000256" key="7">
    <source>
        <dbReference type="ARBA" id="ARBA00023295"/>
    </source>
</evidence>
<dbReference type="PRINTS" id="PR00131">
    <property type="entry name" value="GLHYDRLASE1"/>
</dbReference>
<dbReference type="SUPFAM" id="SSF51445">
    <property type="entry name" value="(Trans)glycosidases"/>
    <property type="match status" value="1"/>
</dbReference>
<evidence type="ECO:0000256" key="9">
    <source>
        <dbReference type="RuleBase" id="RU361175"/>
    </source>
</evidence>
<comment type="similarity">
    <text evidence="2 9">Belongs to the glycosyl hydrolase 1 family.</text>
</comment>
<sequence length="467" mass="51523">MTPSTFAPHFIFGAATASFQIEGATTTDGRVPSIWDTFCATPGKVAGGDTGEVACDHYHRMPQDVALMKELGLQSYRFSTAWPRVVPAPGEVNQAGLDFYSRLVDELLAAGITPWLTLYHWDLPQYEQDLGGWTNRDTAHRFADYAEVMYRALGDRVDIWTTLNEPWCSAFLGHAKGEHAPGHQDGAEALAAAHHLLLGHGLAVQRLRGLGLAHPQQVGITINPGVVHPADPDNAADRDAARRHDALRNRIWLDPLFKGEYPADLIADMGELWPAHLIWDGDLEVIAQPIDVLGINFYNGETVAGVPGAAVDSPGAPHPRTGDTRHVSRDVPLTGMGWEIHAPDFTEVLVRLSREWAAPNSAHLVVTENGAAFDDVADADGFVADADRRDYLHQHIRAVRDAIDAGADVRGYLAWSLLDNFEWAWGYEKRFGIVRVDYDTQRRTPKASARWYSDVIRSRELIEPTKG</sequence>
<proteinExistence type="inferred from homology"/>
<dbReference type="InterPro" id="IPR033132">
    <property type="entry name" value="GH_1_N_CS"/>
</dbReference>
<dbReference type="PANTHER" id="PTHR10353">
    <property type="entry name" value="GLYCOSYL HYDROLASE"/>
    <property type="match status" value="1"/>
</dbReference>
<evidence type="ECO:0000256" key="5">
    <source>
        <dbReference type="ARBA" id="ARBA00023001"/>
    </source>
</evidence>
<keyword evidence="11" id="KW-1185">Reference proteome</keyword>
<dbReference type="PROSITE" id="PS00653">
    <property type="entry name" value="GLYCOSYL_HYDROL_F1_2"/>
    <property type="match status" value="1"/>
</dbReference>
<evidence type="ECO:0000256" key="4">
    <source>
        <dbReference type="ARBA" id="ARBA00022801"/>
    </source>
</evidence>
<dbReference type="InterPro" id="IPR001360">
    <property type="entry name" value="Glyco_hydro_1"/>
</dbReference>
<keyword evidence="4 9" id="KW-0378">Hydrolase</keyword>
<keyword evidence="5" id="KW-0136">Cellulose degradation</keyword>
<dbReference type="EC" id="3.2.1.21" evidence="3 9"/>
<keyword evidence="7 9" id="KW-0326">Glycosidase</keyword>
<name>A0ABP9FL96_9ACTN</name>
<gene>
    <name evidence="10" type="ORF">GCM10025789_25840</name>
</gene>
<keyword evidence="8" id="KW-0624">Polysaccharide degradation</keyword>
<evidence type="ECO:0000256" key="6">
    <source>
        <dbReference type="ARBA" id="ARBA00023277"/>
    </source>
</evidence>
<evidence type="ECO:0000256" key="1">
    <source>
        <dbReference type="ARBA" id="ARBA00000448"/>
    </source>
</evidence>
<protein>
    <recommendedName>
        <fullName evidence="3 9">Beta-glucosidase</fullName>
        <ecNumber evidence="3 9">3.2.1.21</ecNumber>
    </recommendedName>
</protein>
<comment type="caution">
    <text evidence="10">The sequence shown here is derived from an EMBL/GenBank/DDBJ whole genome shotgun (WGS) entry which is preliminary data.</text>
</comment>
<evidence type="ECO:0000313" key="10">
    <source>
        <dbReference type="EMBL" id="GAA4905298.1"/>
    </source>
</evidence>
<dbReference type="Gene3D" id="3.20.20.80">
    <property type="entry name" value="Glycosidases"/>
    <property type="match status" value="1"/>
</dbReference>
<accession>A0ABP9FL96</accession>
<dbReference type="EMBL" id="BAABLV010000036">
    <property type="protein sequence ID" value="GAA4905298.1"/>
    <property type="molecule type" value="Genomic_DNA"/>
</dbReference>
<reference evidence="11" key="1">
    <citation type="journal article" date="2019" name="Int. J. Syst. Evol. Microbiol.">
        <title>The Global Catalogue of Microorganisms (GCM) 10K type strain sequencing project: providing services to taxonomists for standard genome sequencing and annotation.</title>
        <authorList>
            <consortium name="The Broad Institute Genomics Platform"/>
            <consortium name="The Broad Institute Genome Sequencing Center for Infectious Disease"/>
            <person name="Wu L."/>
            <person name="Ma J."/>
        </authorList>
    </citation>
    <scope>NUCLEOTIDE SEQUENCE [LARGE SCALE GENOMIC DNA]</scope>
    <source>
        <strain evidence="11">JCM 19125</strain>
    </source>
</reference>
<dbReference type="NCBIfam" id="TIGR03356">
    <property type="entry name" value="BGL"/>
    <property type="match status" value="1"/>
</dbReference>
<dbReference type="Pfam" id="PF00232">
    <property type="entry name" value="Glyco_hydro_1"/>
    <property type="match status" value="1"/>
</dbReference>
<dbReference type="Proteomes" id="UP001501521">
    <property type="component" value="Unassembled WGS sequence"/>
</dbReference>